<dbReference type="InterPro" id="IPR036058">
    <property type="entry name" value="Kazal_dom_sf"/>
</dbReference>
<evidence type="ECO:0000256" key="3">
    <source>
        <dbReference type="ARBA" id="ARBA00022729"/>
    </source>
</evidence>
<dbReference type="PANTHER" id="PTHR14186">
    <property type="entry name" value="INSULIN-LIKE GROWTH FACTOR BINDING PROTEIN-RELATED"/>
    <property type="match status" value="1"/>
</dbReference>
<dbReference type="SUPFAM" id="SSF48726">
    <property type="entry name" value="Immunoglobulin"/>
    <property type="match status" value="1"/>
</dbReference>
<dbReference type="InterPro" id="IPR000867">
    <property type="entry name" value="IGFBP-like"/>
</dbReference>
<name>A0A8C9RMF0_SCLFO</name>
<comment type="subcellular location">
    <subcellularLocation>
        <location evidence="1">Secreted</location>
    </subcellularLocation>
</comment>
<dbReference type="Pfam" id="PF07679">
    <property type="entry name" value="I-set"/>
    <property type="match status" value="1"/>
</dbReference>
<dbReference type="GO" id="GO:0009966">
    <property type="term" value="P:regulation of signal transduction"/>
    <property type="evidence" value="ECO:0007669"/>
    <property type="project" value="TreeGrafter"/>
</dbReference>
<feature type="chain" id="PRO_5034267636" evidence="6">
    <location>
        <begin position="19"/>
        <end position="299"/>
    </location>
</feature>
<dbReference type="InterPro" id="IPR009030">
    <property type="entry name" value="Growth_fac_rcpt_cys_sf"/>
</dbReference>
<dbReference type="Ensembl" id="ENSSFOT00015019931.2">
    <property type="protein sequence ID" value="ENSSFOP00015019704.2"/>
    <property type="gene ID" value="ENSSFOG00015012677.2"/>
</dbReference>
<dbReference type="GO" id="GO:0001558">
    <property type="term" value="P:regulation of cell growth"/>
    <property type="evidence" value="ECO:0007669"/>
    <property type="project" value="InterPro"/>
</dbReference>
<evidence type="ECO:0000256" key="4">
    <source>
        <dbReference type="ARBA" id="ARBA00023157"/>
    </source>
</evidence>
<dbReference type="SMART" id="SM00409">
    <property type="entry name" value="IG"/>
    <property type="match status" value="1"/>
</dbReference>
<dbReference type="Gene3D" id="4.10.40.20">
    <property type="match status" value="1"/>
</dbReference>
<dbReference type="FunFam" id="2.60.40.10:FF:000032">
    <property type="entry name" value="palladin isoform X1"/>
    <property type="match status" value="1"/>
</dbReference>
<evidence type="ECO:0000259" key="8">
    <source>
        <dbReference type="PROSITE" id="PS51323"/>
    </source>
</evidence>
<reference evidence="9" key="3">
    <citation type="submission" date="2025-09" db="UniProtKB">
        <authorList>
            <consortium name="Ensembl"/>
        </authorList>
    </citation>
    <scope>IDENTIFICATION</scope>
</reference>
<dbReference type="OrthoDB" id="10029006at2759"/>
<dbReference type="SMART" id="SM00280">
    <property type="entry name" value="KAZAL"/>
    <property type="match status" value="1"/>
</dbReference>
<sequence length="299" mass="31471">MLRTVLLVLVAALGPTSGAAFPSSGAAAAGGDHLRDVAPHLAADSEPRNASSACGDCRPELCPEARGCRAGLVSDRCGCCAECGNVEGQPCDPGSSSTFYGLCGAGLRCALDLQDLRYGDVLEPQCVCVTQEAVCASDGTSYVNMCRFEEAAFSTPGLRVAGGGPCRAVPLIKIPPRNLVNVTGSSIIFLCEVFAYPMALIEWRKDGNDAVLPGDDPHISVQSRGGPMKYELSSWLQIEGVAPEDAGTYRCVAHNQLGTVSASAELGVLGPEEISAFSTEDMPGMFGYDHQREYDEDYY</sequence>
<dbReference type="InterPro" id="IPR011390">
    <property type="entry name" value="IGFBP_rP_mac25"/>
</dbReference>
<keyword evidence="10" id="KW-1185">Reference proteome</keyword>
<keyword evidence="4" id="KW-1015">Disulfide bond</keyword>
<dbReference type="InterPro" id="IPR003599">
    <property type="entry name" value="Ig_sub"/>
</dbReference>
<dbReference type="Pfam" id="PF07648">
    <property type="entry name" value="Kazal_2"/>
    <property type="match status" value="1"/>
</dbReference>
<dbReference type="InterPro" id="IPR003598">
    <property type="entry name" value="Ig_sub2"/>
</dbReference>
<evidence type="ECO:0000256" key="5">
    <source>
        <dbReference type="ARBA" id="ARBA00023319"/>
    </source>
</evidence>
<dbReference type="SMART" id="SM00408">
    <property type="entry name" value="IGc2"/>
    <property type="match status" value="1"/>
</dbReference>
<dbReference type="GO" id="GO:0005520">
    <property type="term" value="F:insulin-like growth factor binding"/>
    <property type="evidence" value="ECO:0007669"/>
    <property type="project" value="InterPro"/>
</dbReference>
<dbReference type="Gene3D" id="2.60.40.10">
    <property type="entry name" value="Immunoglobulins"/>
    <property type="match status" value="1"/>
</dbReference>
<evidence type="ECO:0000256" key="1">
    <source>
        <dbReference type="ARBA" id="ARBA00004613"/>
    </source>
</evidence>
<gene>
    <name evidence="9" type="primary">KAZALD1</name>
    <name evidence="9" type="synonym">kazald3</name>
</gene>
<reference evidence="9 10" key="1">
    <citation type="submission" date="2019-04" db="EMBL/GenBank/DDBJ databases">
        <authorList>
            <consortium name="Wellcome Sanger Institute Data Sharing"/>
        </authorList>
    </citation>
    <scope>NUCLEOTIDE SEQUENCE [LARGE SCALE GENOMIC DNA]</scope>
</reference>
<evidence type="ECO:0000313" key="9">
    <source>
        <dbReference type="Ensembl" id="ENSSFOP00015019704.2"/>
    </source>
</evidence>
<evidence type="ECO:0000259" key="7">
    <source>
        <dbReference type="PROSITE" id="PS50835"/>
    </source>
</evidence>
<dbReference type="AlphaFoldDB" id="A0A8C9RMF0"/>
<organism evidence="9 10">
    <name type="scientific">Scleropages formosus</name>
    <name type="common">Asian bonytongue</name>
    <name type="synonym">Osteoglossum formosum</name>
    <dbReference type="NCBI Taxonomy" id="113540"/>
    <lineage>
        <taxon>Eukaryota</taxon>
        <taxon>Metazoa</taxon>
        <taxon>Chordata</taxon>
        <taxon>Craniata</taxon>
        <taxon>Vertebrata</taxon>
        <taxon>Euteleostomi</taxon>
        <taxon>Actinopterygii</taxon>
        <taxon>Neopterygii</taxon>
        <taxon>Teleostei</taxon>
        <taxon>Osteoglossocephala</taxon>
        <taxon>Osteoglossomorpha</taxon>
        <taxon>Osteoglossiformes</taxon>
        <taxon>Osteoglossidae</taxon>
        <taxon>Scleropages</taxon>
    </lineage>
</organism>
<dbReference type="Proteomes" id="UP000694397">
    <property type="component" value="Chromosome 12"/>
</dbReference>
<dbReference type="InterPro" id="IPR013098">
    <property type="entry name" value="Ig_I-set"/>
</dbReference>
<feature type="signal peptide" evidence="6">
    <location>
        <begin position="1"/>
        <end position="18"/>
    </location>
</feature>
<dbReference type="PANTHER" id="PTHR14186:SF25">
    <property type="entry name" value="KAZAL-TYPE SERINE PEPTIDASE INHIBITOR DOMAIN 3"/>
    <property type="match status" value="1"/>
</dbReference>
<dbReference type="InterPro" id="IPR002350">
    <property type="entry name" value="Kazal_dom"/>
</dbReference>
<dbReference type="InterPro" id="IPR007110">
    <property type="entry name" value="Ig-like_dom"/>
</dbReference>
<feature type="domain" description="IGFBP N-terminal" evidence="8">
    <location>
        <begin position="50"/>
        <end position="129"/>
    </location>
</feature>
<dbReference type="InterPro" id="IPR013783">
    <property type="entry name" value="Ig-like_fold"/>
</dbReference>
<dbReference type="PROSITE" id="PS50835">
    <property type="entry name" value="IG_LIKE"/>
    <property type="match status" value="1"/>
</dbReference>
<feature type="domain" description="Ig-like" evidence="7">
    <location>
        <begin position="170"/>
        <end position="267"/>
    </location>
</feature>
<keyword evidence="2" id="KW-0964">Secreted</keyword>
<dbReference type="Pfam" id="PF00219">
    <property type="entry name" value="IGFBP"/>
    <property type="match status" value="1"/>
</dbReference>
<dbReference type="SUPFAM" id="SSF57184">
    <property type="entry name" value="Growth factor receptor domain"/>
    <property type="match status" value="1"/>
</dbReference>
<keyword evidence="5" id="KW-0393">Immunoglobulin domain</keyword>
<keyword evidence="3 6" id="KW-0732">Signal</keyword>
<evidence type="ECO:0000256" key="6">
    <source>
        <dbReference type="SAM" id="SignalP"/>
    </source>
</evidence>
<reference evidence="9" key="2">
    <citation type="submission" date="2025-08" db="UniProtKB">
        <authorList>
            <consortium name="Ensembl"/>
        </authorList>
    </citation>
    <scope>IDENTIFICATION</scope>
</reference>
<accession>A0A8C9RMF0</accession>
<proteinExistence type="predicted"/>
<dbReference type="GeneTree" id="ENSGT00530000063555"/>
<dbReference type="CDD" id="cd00104">
    <property type="entry name" value="KAZAL_FS"/>
    <property type="match status" value="1"/>
</dbReference>
<dbReference type="Gene3D" id="3.30.60.30">
    <property type="match status" value="1"/>
</dbReference>
<evidence type="ECO:0000256" key="2">
    <source>
        <dbReference type="ARBA" id="ARBA00022525"/>
    </source>
</evidence>
<dbReference type="InterPro" id="IPR036179">
    <property type="entry name" value="Ig-like_dom_sf"/>
</dbReference>
<dbReference type="PROSITE" id="PS51323">
    <property type="entry name" value="IGFBP_N_2"/>
    <property type="match status" value="1"/>
</dbReference>
<dbReference type="GO" id="GO:0005615">
    <property type="term" value="C:extracellular space"/>
    <property type="evidence" value="ECO:0007669"/>
    <property type="project" value="TreeGrafter"/>
</dbReference>
<dbReference type="SUPFAM" id="SSF100895">
    <property type="entry name" value="Kazal-type serine protease inhibitors"/>
    <property type="match status" value="1"/>
</dbReference>
<evidence type="ECO:0000313" key="10">
    <source>
        <dbReference type="Proteomes" id="UP000694397"/>
    </source>
</evidence>
<protein>
    <submittedName>
        <fullName evidence="9">Kazal-type serine peptidase inhibitor domain 3</fullName>
    </submittedName>
</protein>